<dbReference type="AlphaFoldDB" id="A0AAW7YBB7"/>
<name>A0AAW7YBB7_9GAMM</name>
<proteinExistence type="predicted"/>
<dbReference type="Pfam" id="PF07589">
    <property type="entry name" value="PEP-CTERM"/>
    <property type="match status" value="1"/>
</dbReference>
<accession>A0AAW7YBB7</accession>
<feature type="chain" id="PRO_5044026671" evidence="1">
    <location>
        <begin position="20"/>
        <end position="259"/>
    </location>
</feature>
<gene>
    <name evidence="3" type="ORF">Q4568_18785</name>
</gene>
<evidence type="ECO:0000313" key="3">
    <source>
        <dbReference type="EMBL" id="MDO6544588.1"/>
    </source>
</evidence>
<feature type="signal peptide" evidence="1">
    <location>
        <begin position="1"/>
        <end position="19"/>
    </location>
</feature>
<keyword evidence="1" id="KW-0732">Signal</keyword>
<dbReference type="Proteomes" id="UP001170624">
    <property type="component" value="Unassembled WGS sequence"/>
</dbReference>
<dbReference type="NCBIfam" id="TIGR02595">
    <property type="entry name" value="PEP_CTERM"/>
    <property type="match status" value="1"/>
</dbReference>
<dbReference type="RefSeq" id="WP_303500981.1">
    <property type="nucleotide sequence ID" value="NZ_JAUOPU010000027.1"/>
</dbReference>
<reference evidence="3" key="1">
    <citation type="submission" date="2023-07" db="EMBL/GenBank/DDBJ databases">
        <title>Genome content predicts the carbon catabolic preferences of heterotrophic bacteria.</title>
        <authorList>
            <person name="Gralka M."/>
        </authorList>
    </citation>
    <scope>NUCLEOTIDE SEQUENCE</scope>
    <source>
        <strain evidence="3">G2M05</strain>
    </source>
</reference>
<evidence type="ECO:0000256" key="1">
    <source>
        <dbReference type="SAM" id="SignalP"/>
    </source>
</evidence>
<organism evidence="3 4">
    <name type="scientific">Photobacterium sanguinicancri</name>
    <dbReference type="NCBI Taxonomy" id="875932"/>
    <lineage>
        <taxon>Bacteria</taxon>
        <taxon>Pseudomonadati</taxon>
        <taxon>Pseudomonadota</taxon>
        <taxon>Gammaproteobacteria</taxon>
        <taxon>Vibrionales</taxon>
        <taxon>Vibrionaceae</taxon>
        <taxon>Photobacterium</taxon>
    </lineage>
</organism>
<sequence length="259" mass="27521">MKKLVIATALLGFAFHANATSVIFDDFNIDHGPLSLGKYDMQTTKDAAAQDGSILGGERDIRLHIVTSSGVSSDALAEAGANPMASQLSWSNASGAVSWVEMVYDGTTNAHDTKGPYSTTEGLADNIDKDGLGATDLSTFTDFFFNITSNDAANNFDYYFSLYDTMGGSAIFTGSNMGSVGQVLLGFENFAGVDFTKISAISWGFIGDGDAIDIRIDSWGVVPEPSIMAMFGTGLLMFGAMGYRRKEKGESLLKPNALQ</sequence>
<comment type="caution">
    <text evidence="3">The sequence shown here is derived from an EMBL/GenBank/DDBJ whole genome shotgun (WGS) entry which is preliminary data.</text>
</comment>
<evidence type="ECO:0000313" key="4">
    <source>
        <dbReference type="Proteomes" id="UP001170624"/>
    </source>
</evidence>
<protein>
    <submittedName>
        <fullName evidence="3">PEP-CTERM sorting domain-containing protein</fullName>
    </submittedName>
</protein>
<feature type="domain" description="Ice-binding protein C-terminal" evidence="2">
    <location>
        <begin position="222"/>
        <end position="246"/>
    </location>
</feature>
<dbReference type="InterPro" id="IPR013424">
    <property type="entry name" value="Ice-binding_C"/>
</dbReference>
<dbReference type="EMBL" id="JAUOPU010000027">
    <property type="protein sequence ID" value="MDO6544588.1"/>
    <property type="molecule type" value="Genomic_DNA"/>
</dbReference>
<evidence type="ECO:0000259" key="2">
    <source>
        <dbReference type="Pfam" id="PF07589"/>
    </source>
</evidence>